<organism evidence="1 2">
    <name type="scientific">Scortum barcoo</name>
    <name type="common">barcoo grunter</name>
    <dbReference type="NCBI Taxonomy" id="214431"/>
    <lineage>
        <taxon>Eukaryota</taxon>
        <taxon>Metazoa</taxon>
        <taxon>Chordata</taxon>
        <taxon>Craniata</taxon>
        <taxon>Vertebrata</taxon>
        <taxon>Euteleostomi</taxon>
        <taxon>Actinopterygii</taxon>
        <taxon>Neopterygii</taxon>
        <taxon>Teleostei</taxon>
        <taxon>Neoteleostei</taxon>
        <taxon>Acanthomorphata</taxon>
        <taxon>Eupercaria</taxon>
        <taxon>Centrarchiformes</taxon>
        <taxon>Terapontoidei</taxon>
        <taxon>Terapontidae</taxon>
        <taxon>Scortum</taxon>
    </lineage>
</organism>
<reference evidence="1" key="1">
    <citation type="submission" date="2022-04" db="EMBL/GenBank/DDBJ databases">
        <title>Jade perch genome.</title>
        <authorList>
            <person name="Chao B."/>
        </authorList>
    </citation>
    <scope>NUCLEOTIDE SEQUENCE</scope>
    <source>
        <strain evidence="1">CB-2022</strain>
    </source>
</reference>
<evidence type="ECO:0000313" key="1">
    <source>
        <dbReference type="EMBL" id="KAI3373469.1"/>
    </source>
</evidence>
<dbReference type="Proteomes" id="UP000831701">
    <property type="component" value="Chromosome 4"/>
</dbReference>
<protein>
    <submittedName>
        <fullName evidence="1">Uncharacterized protein</fullName>
    </submittedName>
</protein>
<evidence type="ECO:0000313" key="2">
    <source>
        <dbReference type="Proteomes" id="UP000831701"/>
    </source>
</evidence>
<feature type="non-terminal residue" evidence="1">
    <location>
        <position position="319"/>
    </location>
</feature>
<accession>A0ACB8X0E1</accession>
<proteinExistence type="predicted"/>
<dbReference type="EMBL" id="CM041534">
    <property type="protein sequence ID" value="KAI3373469.1"/>
    <property type="molecule type" value="Genomic_DNA"/>
</dbReference>
<comment type="caution">
    <text evidence="1">The sequence shown here is derived from an EMBL/GenBank/DDBJ whole genome shotgun (WGS) entry which is preliminary data.</text>
</comment>
<gene>
    <name evidence="1" type="ORF">L3Q82_022081</name>
</gene>
<name>A0ACB8X0E1_9TELE</name>
<keyword evidence="2" id="KW-1185">Reference proteome</keyword>
<sequence length="319" mass="35173">MWEQEEFAKHWRNEFPDGEVPQMDLNSVEDIESELEACKSNLKRLQKALAEEKFKVIYLQTTVARQRRHEPDRCGGKDENFNADPFGLSKSVMKPPRREEETDGSGSRTRTRAPDTGGARLHAAGAATSFGRERSRFSGRTGKPVPIPVPPPKLSYHRGSPAGGPQPNDNEAGSDREYEDVELNENFVRNNLLAPKNVGRDSRRPLRHSRDFDSGDDGRLSPSFPLIHRRASRGSGCSTPDRRSDGYLSSDHEDSSSADFNYNTDGYEGDGAEDGKSQDGSETLPYIDESPTMSPQLCAPQGPDGETVSPTPLEGLLPG</sequence>